<feature type="compositionally biased region" description="Low complexity" evidence="5">
    <location>
        <begin position="1"/>
        <end position="14"/>
    </location>
</feature>
<dbReference type="SUPFAM" id="SSF50475">
    <property type="entry name" value="FMN-binding split barrel"/>
    <property type="match status" value="1"/>
</dbReference>
<reference evidence="8" key="1">
    <citation type="submission" date="2016-02" db="EMBL/GenBank/DDBJ databases">
        <title>Draft genome sequence of Microdochium bolleyi, a fungal endophyte of beachgrass.</title>
        <authorList>
            <consortium name="DOE Joint Genome Institute"/>
            <person name="David A.S."/>
            <person name="May G."/>
            <person name="Haridas S."/>
            <person name="Lim J."/>
            <person name="Wang M."/>
            <person name="Labutti K."/>
            <person name="Lipzen A."/>
            <person name="Barry K."/>
            <person name="Grigoriev I.V."/>
        </authorList>
    </citation>
    <scope>NUCLEOTIDE SEQUENCE [LARGE SCALE GENOMIC DNA]</scope>
    <source>
        <strain evidence="8">J235TASD1</strain>
    </source>
</reference>
<dbReference type="OrthoDB" id="10250990at2759"/>
<evidence type="ECO:0000313" key="8">
    <source>
        <dbReference type="Proteomes" id="UP000070501"/>
    </source>
</evidence>
<dbReference type="Proteomes" id="UP000070501">
    <property type="component" value="Unassembled WGS sequence"/>
</dbReference>
<proteinExistence type="inferred from homology"/>
<dbReference type="PANTHER" id="PTHR33798">
    <property type="entry name" value="FLAVOPROTEIN OXYGENASE"/>
    <property type="match status" value="1"/>
</dbReference>
<protein>
    <recommendedName>
        <fullName evidence="6">Flavin reductase like domain-containing protein</fullName>
    </recommendedName>
</protein>
<dbReference type="AlphaFoldDB" id="A0A136JFT0"/>
<accession>A0A136JFT0</accession>
<dbReference type="Gene3D" id="2.30.110.10">
    <property type="entry name" value="Electron Transport, Fmn-binding Protein, Chain A"/>
    <property type="match status" value="1"/>
</dbReference>
<feature type="region of interest" description="Disordered" evidence="5">
    <location>
        <begin position="1"/>
        <end position="42"/>
    </location>
</feature>
<evidence type="ECO:0000259" key="6">
    <source>
        <dbReference type="SMART" id="SM00903"/>
    </source>
</evidence>
<dbReference type="InterPro" id="IPR002563">
    <property type="entry name" value="Flavin_Rdtase-like_dom"/>
</dbReference>
<name>A0A136JFT0_9PEZI</name>
<organism evidence="7 8">
    <name type="scientific">Microdochium bolleyi</name>
    <dbReference type="NCBI Taxonomy" id="196109"/>
    <lineage>
        <taxon>Eukaryota</taxon>
        <taxon>Fungi</taxon>
        <taxon>Dikarya</taxon>
        <taxon>Ascomycota</taxon>
        <taxon>Pezizomycotina</taxon>
        <taxon>Sordariomycetes</taxon>
        <taxon>Xylariomycetidae</taxon>
        <taxon>Xylariales</taxon>
        <taxon>Microdochiaceae</taxon>
        <taxon>Microdochium</taxon>
    </lineage>
</organism>
<evidence type="ECO:0000313" key="7">
    <source>
        <dbReference type="EMBL" id="KXJ96025.1"/>
    </source>
</evidence>
<evidence type="ECO:0000256" key="3">
    <source>
        <dbReference type="ARBA" id="ARBA00022643"/>
    </source>
</evidence>
<dbReference type="PANTHER" id="PTHR33798:SF5">
    <property type="entry name" value="FLAVIN REDUCTASE LIKE DOMAIN-CONTAINING PROTEIN"/>
    <property type="match status" value="1"/>
</dbReference>
<gene>
    <name evidence="7" type="ORF">Micbo1qcDRAFT_192891</name>
</gene>
<evidence type="ECO:0000256" key="1">
    <source>
        <dbReference type="ARBA" id="ARBA00001917"/>
    </source>
</evidence>
<dbReference type="InParanoid" id="A0A136JFT0"/>
<dbReference type="STRING" id="196109.A0A136JFT0"/>
<evidence type="ECO:0000256" key="4">
    <source>
        <dbReference type="ARBA" id="ARBA00038054"/>
    </source>
</evidence>
<keyword evidence="3" id="KW-0288">FMN</keyword>
<sequence>MAPSTSPPSKTSLSIEETPFKEGRVGRNKHGQNFKAVEASRPDYDRAKTLTYSKTPNPDWQPGDGASVDHTKHKCISFEPYEPGRDVVHNYKLMITSVVPRPIALASTVSPDGKTKNLAPFSYFQAVSTDPPLYSLAFLGGKSNDTLDNLLATKEICISMTSDWLIEAANFASVNTPSNVSEWDLTGLTPAPSVAIRPPHVAESPFSVECRLYSQQDIYSKTKPDVRTSTLVVVEAVRYHVWEDVIDANRSELDHAKARPVFRSDGQTYGSCKEVFELPRPERFSKLVQDEGSKVTEILGGAGLGANKTAGSNL</sequence>
<dbReference type="InterPro" id="IPR012349">
    <property type="entry name" value="Split_barrel_FMN-bd"/>
</dbReference>
<comment type="cofactor">
    <cofactor evidence="1">
        <name>FMN</name>
        <dbReference type="ChEBI" id="CHEBI:58210"/>
    </cofactor>
</comment>
<dbReference type="GO" id="GO:0010181">
    <property type="term" value="F:FMN binding"/>
    <property type="evidence" value="ECO:0007669"/>
    <property type="project" value="InterPro"/>
</dbReference>
<evidence type="ECO:0000256" key="5">
    <source>
        <dbReference type="SAM" id="MobiDB-lite"/>
    </source>
</evidence>
<dbReference type="SMART" id="SM00903">
    <property type="entry name" value="Flavin_Reduct"/>
    <property type="match status" value="1"/>
</dbReference>
<dbReference type="Pfam" id="PF01613">
    <property type="entry name" value="Flavin_Reduct"/>
    <property type="match status" value="1"/>
</dbReference>
<comment type="similarity">
    <text evidence="4">Belongs to the flavoredoxin family.</text>
</comment>
<feature type="domain" description="Flavin reductase like" evidence="6">
    <location>
        <begin position="96"/>
        <end position="254"/>
    </location>
</feature>
<keyword evidence="2" id="KW-0285">Flavoprotein</keyword>
<keyword evidence="8" id="KW-1185">Reference proteome</keyword>
<evidence type="ECO:0000256" key="2">
    <source>
        <dbReference type="ARBA" id="ARBA00022630"/>
    </source>
</evidence>
<dbReference type="EMBL" id="KQ964246">
    <property type="protein sequence ID" value="KXJ96025.1"/>
    <property type="molecule type" value="Genomic_DNA"/>
</dbReference>